<dbReference type="InterPro" id="IPR039708">
    <property type="entry name" value="MT1774/Rv1733c-like"/>
</dbReference>
<name>A0A6N7L4E2_9ACTN</name>
<feature type="transmembrane region" description="Helical" evidence="1">
    <location>
        <begin position="151"/>
        <end position="174"/>
    </location>
</feature>
<evidence type="ECO:0000256" key="1">
    <source>
        <dbReference type="SAM" id="Phobius"/>
    </source>
</evidence>
<keyword evidence="1" id="KW-1133">Transmembrane helix</keyword>
<comment type="caution">
    <text evidence="2">The sequence shown here is derived from an EMBL/GenBank/DDBJ whole genome shotgun (WGS) entry which is preliminary data.</text>
</comment>
<dbReference type="RefSeq" id="WP_153469070.1">
    <property type="nucleotide sequence ID" value="NZ_WBOF01000003.1"/>
</dbReference>
<protein>
    <submittedName>
        <fullName evidence="2">Uncharacterized protein</fullName>
    </submittedName>
</protein>
<keyword evidence="1" id="KW-0472">Membrane</keyword>
<proteinExistence type="predicted"/>
<reference evidence="2 3" key="1">
    <citation type="submission" date="2019-09" db="EMBL/GenBank/DDBJ databases">
        <title>Genome Sequences of Streptomyces kaniharaensis ATCC 21070.</title>
        <authorList>
            <person name="Zhu W."/>
            <person name="De Crecy-Lagard V."/>
            <person name="Richards N.G."/>
        </authorList>
    </citation>
    <scope>NUCLEOTIDE SEQUENCE [LARGE SCALE GENOMIC DNA]</scope>
    <source>
        <strain evidence="2 3">SF-557</strain>
    </source>
</reference>
<feature type="transmembrane region" description="Helical" evidence="1">
    <location>
        <begin position="40"/>
        <end position="61"/>
    </location>
</feature>
<dbReference type="PANTHER" id="PTHR42305:SF1">
    <property type="entry name" value="MEMBRANE PROTEIN RV1733C-RELATED"/>
    <property type="match status" value="1"/>
</dbReference>
<evidence type="ECO:0000313" key="3">
    <source>
        <dbReference type="Proteomes" id="UP000450000"/>
    </source>
</evidence>
<gene>
    <name evidence="2" type="ORF">F7Q99_34185</name>
</gene>
<dbReference type="PANTHER" id="PTHR42305">
    <property type="entry name" value="MEMBRANE PROTEIN RV1733C-RELATED"/>
    <property type="match status" value="1"/>
</dbReference>
<accession>A0A6N7L4E2</accession>
<dbReference type="OrthoDB" id="4213157at2"/>
<keyword evidence="1" id="KW-0812">Transmembrane</keyword>
<organism evidence="2 3">
    <name type="scientific">Streptomyces kaniharaensis</name>
    <dbReference type="NCBI Taxonomy" id="212423"/>
    <lineage>
        <taxon>Bacteria</taxon>
        <taxon>Bacillati</taxon>
        <taxon>Actinomycetota</taxon>
        <taxon>Actinomycetes</taxon>
        <taxon>Kitasatosporales</taxon>
        <taxon>Streptomycetaceae</taxon>
        <taxon>Streptomyces</taxon>
    </lineage>
</organism>
<dbReference type="EMBL" id="WBOF01000003">
    <property type="protein sequence ID" value="MQS17104.1"/>
    <property type="molecule type" value="Genomic_DNA"/>
</dbReference>
<dbReference type="AlphaFoldDB" id="A0A6N7L4E2"/>
<sequence length="211" mass="21837">MTTAPEQADPVPPFRHHLRQALGKDRNPMVRPIDRSRSRALVLAVLGIGLAVLGGTGAAAVDFAVVRHQASVTAATLHQVQAVVLTPARRQSGAGSGGWRYEADAAWAYPAGQRTTGAVPVPGGTAPGSTVGIRVDDTGRSVSPPPGSATVAAKAACLGLFILGGLGVLVVAGLGIRLDVLDRRADLAWQHSWALLEPVWSGRVSRDNRTG</sequence>
<dbReference type="Proteomes" id="UP000450000">
    <property type="component" value="Unassembled WGS sequence"/>
</dbReference>
<keyword evidence="3" id="KW-1185">Reference proteome</keyword>
<evidence type="ECO:0000313" key="2">
    <source>
        <dbReference type="EMBL" id="MQS17104.1"/>
    </source>
</evidence>